<feature type="transmembrane region" description="Helical" evidence="1">
    <location>
        <begin position="274"/>
        <end position="292"/>
    </location>
</feature>
<name>A0A399E5H1_9DEIN</name>
<dbReference type="EMBL" id="QXDL01000252">
    <property type="protein sequence ID" value="RIH79126.1"/>
    <property type="molecule type" value="Genomic_DNA"/>
</dbReference>
<dbReference type="NCBIfam" id="TIGR00254">
    <property type="entry name" value="GGDEF"/>
    <property type="match status" value="1"/>
</dbReference>
<dbReference type="PROSITE" id="PS50887">
    <property type="entry name" value="GGDEF"/>
    <property type="match status" value="1"/>
</dbReference>
<evidence type="ECO:0000313" key="4">
    <source>
        <dbReference type="EMBL" id="RIH79126.1"/>
    </source>
</evidence>
<gene>
    <name evidence="4" type="ORF">Mterra_03623</name>
</gene>
<protein>
    <submittedName>
        <fullName evidence="4">Putative signaling protein</fullName>
    </submittedName>
</protein>
<feature type="transmembrane region" description="Helical" evidence="1">
    <location>
        <begin position="12"/>
        <end position="34"/>
    </location>
</feature>
<dbReference type="SUPFAM" id="SSF141868">
    <property type="entry name" value="EAL domain-like"/>
    <property type="match status" value="1"/>
</dbReference>
<dbReference type="Gene3D" id="3.30.70.270">
    <property type="match status" value="1"/>
</dbReference>
<dbReference type="InterPro" id="IPR029787">
    <property type="entry name" value="Nucleotide_cyclase"/>
</dbReference>
<evidence type="ECO:0000259" key="3">
    <source>
        <dbReference type="PROSITE" id="PS50887"/>
    </source>
</evidence>
<dbReference type="InterPro" id="IPR043128">
    <property type="entry name" value="Rev_trsase/Diguanyl_cyclase"/>
</dbReference>
<keyword evidence="1" id="KW-1133">Transmembrane helix</keyword>
<feature type="transmembrane region" description="Helical" evidence="1">
    <location>
        <begin position="104"/>
        <end position="125"/>
    </location>
</feature>
<dbReference type="RefSeq" id="WP_119316509.1">
    <property type="nucleotide sequence ID" value="NZ_QXDL01000252.1"/>
</dbReference>
<dbReference type="InterPro" id="IPR001633">
    <property type="entry name" value="EAL_dom"/>
</dbReference>
<feature type="transmembrane region" description="Helical" evidence="1">
    <location>
        <begin position="40"/>
        <end position="58"/>
    </location>
</feature>
<evidence type="ECO:0000259" key="2">
    <source>
        <dbReference type="PROSITE" id="PS50883"/>
    </source>
</evidence>
<dbReference type="PANTHER" id="PTHR44757">
    <property type="entry name" value="DIGUANYLATE CYCLASE DGCP"/>
    <property type="match status" value="1"/>
</dbReference>
<keyword evidence="1" id="KW-0812">Transmembrane</keyword>
<feature type="domain" description="EAL" evidence="2">
    <location>
        <begin position="520"/>
        <end position="768"/>
    </location>
</feature>
<dbReference type="OrthoDB" id="2624050at2"/>
<proteinExistence type="predicted"/>
<keyword evidence="1" id="KW-0472">Membrane</keyword>
<reference evidence="4 5" key="1">
    <citation type="submission" date="2018-08" db="EMBL/GenBank/DDBJ databases">
        <title>Meiothermus terrae DSM 26712 genome sequencing project.</title>
        <authorList>
            <person name="Da Costa M.S."/>
            <person name="Albuquerque L."/>
            <person name="Raposo P."/>
            <person name="Froufe H.J.C."/>
            <person name="Barroso C.S."/>
            <person name="Egas C."/>
        </authorList>
    </citation>
    <scope>NUCLEOTIDE SEQUENCE [LARGE SCALE GENOMIC DNA]</scope>
    <source>
        <strain evidence="4 5">DSM 26712</strain>
    </source>
</reference>
<sequence>MEVRARTTSSTQIAAAVLAALAAAHLLWTVLPASARPWEWFGSVVQPLIGLVVVWLVWESRAHYPQRLHGAWTLYALSLSTWTAGDLLYYSYALAAGEAPFPSWVDGVYLLYAPLLLVAMFRFAHPRPSQSWERLRLPLDVGTVVTAVGACLWYALLARTAQPYFADPLGLGVTLAYAFTDLLLVSVLLLLLLRTSPWLPIPTALWLGVGLVLNIVADVWYTALEASEAYGPAHPVDVLYVLAQGAFALAALAGRGKPARSLPFPRWLRRLSWYLPYVAVAATYGLVVLVYGRDRDGATGALVSMGLVTLLVIVRQVLALHENDRLNQALRLSSEELELRAAALSHMAHHDQLTGLANRTLFEAQLREAIARAEREDHLVGVLFIDLDHFKAVNDTLGHDAGDELLVAVAQRIRATVRASDTVARLGGDEFTVVLSQLSEAKAAERVVSKLLGALSEPFTVAGRSLFVTGSIGIALYPRDGLDASTLQRHADAAMYQAKAAGRNGFRVFRPEYTAQALQRLELEQDLRKALHQGELEVHYQPQFSLDDRRVTGVEALLRWRHPKHGLVLPARFIPLAEESGLIVPIGSWVLQQACRQAASWRTRVAVNVSAIQFCRADFADVVASTLAETGLSPQQLELELTESTVMRDAEESLRQLERLQALGVRIAIDDFGTGHSSLGLLRSLPIDAVKIDRSFVAGLPTSASNLALVRAILTLAEAFGLEVVAEGVETAVQQDTLSQMGCHLAQGYALAMPVSAEEMGRILERGDSNS</sequence>
<dbReference type="Proteomes" id="UP000265715">
    <property type="component" value="Unassembled WGS sequence"/>
</dbReference>
<evidence type="ECO:0000313" key="5">
    <source>
        <dbReference type="Proteomes" id="UP000265715"/>
    </source>
</evidence>
<organism evidence="4 5">
    <name type="scientific">Calidithermus terrae</name>
    <dbReference type="NCBI Taxonomy" id="1408545"/>
    <lineage>
        <taxon>Bacteria</taxon>
        <taxon>Thermotogati</taxon>
        <taxon>Deinococcota</taxon>
        <taxon>Deinococci</taxon>
        <taxon>Thermales</taxon>
        <taxon>Thermaceae</taxon>
        <taxon>Calidithermus</taxon>
    </lineage>
</organism>
<dbReference type="InterPro" id="IPR035919">
    <property type="entry name" value="EAL_sf"/>
</dbReference>
<dbReference type="PROSITE" id="PS50883">
    <property type="entry name" value="EAL"/>
    <property type="match status" value="1"/>
</dbReference>
<dbReference type="InterPro" id="IPR052155">
    <property type="entry name" value="Biofilm_reg_signaling"/>
</dbReference>
<feature type="domain" description="GGDEF" evidence="3">
    <location>
        <begin position="378"/>
        <end position="511"/>
    </location>
</feature>
<keyword evidence="5" id="KW-1185">Reference proteome</keyword>
<dbReference type="FunFam" id="3.30.70.270:FF:000001">
    <property type="entry name" value="Diguanylate cyclase domain protein"/>
    <property type="match status" value="1"/>
</dbReference>
<feature type="transmembrane region" description="Helical" evidence="1">
    <location>
        <begin position="70"/>
        <end position="92"/>
    </location>
</feature>
<feature type="transmembrane region" description="Helical" evidence="1">
    <location>
        <begin position="169"/>
        <end position="192"/>
    </location>
</feature>
<feature type="transmembrane region" description="Helical" evidence="1">
    <location>
        <begin position="137"/>
        <end position="157"/>
    </location>
</feature>
<dbReference type="InterPro" id="IPR000160">
    <property type="entry name" value="GGDEF_dom"/>
</dbReference>
<dbReference type="CDD" id="cd01948">
    <property type="entry name" value="EAL"/>
    <property type="match status" value="1"/>
</dbReference>
<dbReference type="FunFam" id="3.20.20.450:FF:000001">
    <property type="entry name" value="Cyclic di-GMP phosphodiesterase yahA"/>
    <property type="match status" value="1"/>
</dbReference>
<dbReference type="SMART" id="SM00052">
    <property type="entry name" value="EAL"/>
    <property type="match status" value="1"/>
</dbReference>
<dbReference type="Pfam" id="PF00563">
    <property type="entry name" value="EAL"/>
    <property type="match status" value="1"/>
</dbReference>
<dbReference type="Gene3D" id="3.20.20.450">
    <property type="entry name" value="EAL domain"/>
    <property type="match status" value="1"/>
</dbReference>
<dbReference type="PANTHER" id="PTHR44757:SF2">
    <property type="entry name" value="BIOFILM ARCHITECTURE MAINTENANCE PROTEIN MBAA"/>
    <property type="match status" value="1"/>
</dbReference>
<dbReference type="SMART" id="SM00267">
    <property type="entry name" value="GGDEF"/>
    <property type="match status" value="1"/>
</dbReference>
<dbReference type="CDD" id="cd01949">
    <property type="entry name" value="GGDEF"/>
    <property type="match status" value="1"/>
</dbReference>
<evidence type="ECO:0000256" key="1">
    <source>
        <dbReference type="SAM" id="Phobius"/>
    </source>
</evidence>
<dbReference type="SUPFAM" id="SSF55073">
    <property type="entry name" value="Nucleotide cyclase"/>
    <property type="match status" value="1"/>
</dbReference>
<feature type="transmembrane region" description="Helical" evidence="1">
    <location>
        <begin position="298"/>
        <end position="318"/>
    </location>
</feature>
<comment type="caution">
    <text evidence="4">The sequence shown here is derived from an EMBL/GenBank/DDBJ whole genome shotgun (WGS) entry which is preliminary data.</text>
</comment>
<dbReference type="AlphaFoldDB" id="A0A399E5H1"/>
<accession>A0A399E5H1</accession>
<feature type="transmembrane region" description="Helical" evidence="1">
    <location>
        <begin position="204"/>
        <end position="223"/>
    </location>
</feature>
<dbReference type="Pfam" id="PF00990">
    <property type="entry name" value="GGDEF"/>
    <property type="match status" value="1"/>
</dbReference>